<evidence type="ECO:0000313" key="2">
    <source>
        <dbReference type="EMBL" id="KNZ60219.1"/>
    </source>
</evidence>
<dbReference type="EMBL" id="LAVV01006384">
    <property type="protein sequence ID" value="KNZ60219.1"/>
    <property type="molecule type" value="Genomic_DNA"/>
</dbReference>
<keyword evidence="1" id="KW-0812">Transmembrane</keyword>
<organism evidence="2 3">
    <name type="scientific">Puccinia sorghi</name>
    <dbReference type="NCBI Taxonomy" id="27349"/>
    <lineage>
        <taxon>Eukaryota</taxon>
        <taxon>Fungi</taxon>
        <taxon>Dikarya</taxon>
        <taxon>Basidiomycota</taxon>
        <taxon>Pucciniomycotina</taxon>
        <taxon>Pucciniomycetes</taxon>
        <taxon>Pucciniales</taxon>
        <taxon>Pucciniaceae</taxon>
        <taxon>Puccinia</taxon>
    </lineage>
</organism>
<feature type="transmembrane region" description="Helical" evidence="1">
    <location>
        <begin position="275"/>
        <end position="292"/>
    </location>
</feature>
<dbReference type="VEuPathDB" id="FungiDB:VP01_1592g2"/>
<keyword evidence="3" id="KW-1185">Reference proteome</keyword>
<protein>
    <submittedName>
        <fullName evidence="2">Uncharacterized protein</fullName>
    </submittedName>
</protein>
<feature type="transmembrane region" description="Helical" evidence="1">
    <location>
        <begin position="83"/>
        <end position="101"/>
    </location>
</feature>
<reference evidence="2 3" key="1">
    <citation type="submission" date="2015-08" db="EMBL/GenBank/DDBJ databases">
        <title>Next Generation Sequencing and Analysis of the Genome of Puccinia sorghi L Schw, the Causal Agent of Maize Common Rust.</title>
        <authorList>
            <person name="Rochi L."/>
            <person name="Burguener G."/>
            <person name="Darino M."/>
            <person name="Turjanski A."/>
            <person name="Kreff E."/>
            <person name="Dieguez M.J."/>
            <person name="Sacco F."/>
        </authorList>
    </citation>
    <scope>NUCLEOTIDE SEQUENCE [LARGE SCALE GENOMIC DNA]</scope>
    <source>
        <strain evidence="2 3">RO10H11247</strain>
    </source>
</reference>
<name>A0A0L6VHM6_9BASI</name>
<feature type="transmembrane region" description="Helical" evidence="1">
    <location>
        <begin position="113"/>
        <end position="139"/>
    </location>
</feature>
<evidence type="ECO:0000313" key="3">
    <source>
        <dbReference type="Proteomes" id="UP000037035"/>
    </source>
</evidence>
<dbReference type="AlphaFoldDB" id="A0A0L6VHM6"/>
<proteinExistence type="predicted"/>
<sequence length="420" mass="47635">MRVNEVEEKTEMEELNRDVTCVTDWDFYRHLTGILTPSRSSDLCDSLQLLMYPFPSDKDLPLSESMPCIKSTCNPIVQQRPKLMPMVYSYFLLFSLVSMISSTSKSGSCHSFILRPLLCSTCLISLLTTTTCSFTLVLTNLIQGPLLRKFNTLQKIPLFPEIPAYSLSDLLESMSCITSVLNPSYPRESNPLESTFKIGNTQLPVKFTKLLSLINKNVLRPQNLQNCNFLVFLNLFKTACHWVTDAHSVLSKPSHGNHFPISILVHCGMPFGGKILNFIFFIIFYGFIYMYHRFHKYFFYAHGGGSSLSLEHEMWEIQSLQEACVGSIQGAWNNWNIPLHSLSDIIVEDMHAINPHLLVSPAETATFVYKSGSPRSSSQEISSAQQINIPSFTSVEFMSTIYYTYYKTGRPFTTSDQCVV</sequence>
<gene>
    <name evidence="2" type="ORF">VP01_1592g2</name>
</gene>
<dbReference type="Proteomes" id="UP000037035">
    <property type="component" value="Unassembled WGS sequence"/>
</dbReference>
<accession>A0A0L6VHM6</accession>
<evidence type="ECO:0000256" key="1">
    <source>
        <dbReference type="SAM" id="Phobius"/>
    </source>
</evidence>
<comment type="caution">
    <text evidence="2">The sequence shown here is derived from an EMBL/GenBank/DDBJ whole genome shotgun (WGS) entry which is preliminary data.</text>
</comment>
<keyword evidence="1" id="KW-1133">Transmembrane helix</keyword>
<keyword evidence="1" id="KW-0472">Membrane</keyword>